<feature type="transmembrane region" description="Helical" evidence="7">
    <location>
        <begin position="117"/>
        <end position="138"/>
    </location>
</feature>
<dbReference type="Pfam" id="PF03458">
    <property type="entry name" value="Gly_transporter"/>
    <property type="match status" value="2"/>
</dbReference>
<comment type="similarity">
    <text evidence="2">Belongs to the UPF0126 family.</text>
</comment>
<dbReference type="AlphaFoldDB" id="A0A9X1QPE9"/>
<organism evidence="9 10">
    <name type="scientific">Corynebacterium uropygiale</name>
    <dbReference type="NCBI Taxonomy" id="1775911"/>
    <lineage>
        <taxon>Bacteria</taxon>
        <taxon>Bacillati</taxon>
        <taxon>Actinomycetota</taxon>
        <taxon>Actinomycetes</taxon>
        <taxon>Mycobacteriales</taxon>
        <taxon>Corynebacteriaceae</taxon>
        <taxon>Corynebacterium</taxon>
    </lineage>
</organism>
<keyword evidence="4 7" id="KW-0812">Transmembrane</keyword>
<evidence type="ECO:0000256" key="7">
    <source>
        <dbReference type="SAM" id="Phobius"/>
    </source>
</evidence>
<name>A0A9X1QPE9_9CORY</name>
<evidence type="ECO:0000256" key="5">
    <source>
        <dbReference type="ARBA" id="ARBA00022989"/>
    </source>
</evidence>
<dbReference type="Proteomes" id="UP001139336">
    <property type="component" value="Unassembled WGS sequence"/>
</dbReference>
<feature type="domain" description="Glycine transporter" evidence="8">
    <location>
        <begin position="93"/>
        <end position="165"/>
    </location>
</feature>
<evidence type="ECO:0000256" key="3">
    <source>
        <dbReference type="ARBA" id="ARBA00022475"/>
    </source>
</evidence>
<evidence type="ECO:0000313" key="9">
    <source>
        <dbReference type="EMBL" id="MCF4006002.1"/>
    </source>
</evidence>
<protein>
    <submittedName>
        <fullName evidence="9">Trimeric intracellular cation channel family protein</fullName>
    </submittedName>
</protein>
<feature type="transmembrane region" description="Helical" evidence="7">
    <location>
        <begin position="150"/>
        <end position="168"/>
    </location>
</feature>
<evidence type="ECO:0000256" key="4">
    <source>
        <dbReference type="ARBA" id="ARBA00022692"/>
    </source>
</evidence>
<keyword evidence="10" id="KW-1185">Reference proteome</keyword>
<feature type="transmembrane region" description="Helical" evidence="7">
    <location>
        <begin position="64"/>
        <end position="83"/>
    </location>
</feature>
<feature type="transmembrane region" description="Helical" evidence="7">
    <location>
        <begin position="174"/>
        <end position="193"/>
    </location>
</feature>
<comment type="caution">
    <text evidence="9">The sequence shown here is derived from an EMBL/GenBank/DDBJ whole genome shotgun (WGS) entry which is preliminary data.</text>
</comment>
<sequence>MPILLTVFYIIGITAEGVTGALSAGRQKMDVFGVMAIAVLTALGGGSVRDMVLDTYPLTWVEHPHYLVIVMVAAALTMSFSFLMHHFRVLFLLLDAVGLAAFSVLGTRVALDAGYGFIIAAVASVITGVFGGVLRDLMSDRVPLVFSQELYASIAVATTAVYMVLLAVGVPESITMVVALFFALIARCLAMYYQKSLPIFEYRGADQPVDPRIRLSYRLLRRGMSQAKGKLTPRRSKGCDEAGD</sequence>
<accession>A0A9X1QPE9</accession>
<gene>
    <name evidence="9" type="ORF">L1O03_02265</name>
</gene>
<keyword evidence="3" id="KW-1003">Cell membrane</keyword>
<feature type="transmembrane region" description="Helical" evidence="7">
    <location>
        <begin position="90"/>
        <end position="111"/>
    </location>
</feature>
<keyword evidence="5 7" id="KW-1133">Transmembrane helix</keyword>
<feature type="domain" description="Glycine transporter" evidence="8">
    <location>
        <begin position="7"/>
        <end position="80"/>
    </location>
</feature>
<evidence type="ECO:0000313" key="10">
    <source>
        <dbReference type="Proteomes" id="UP001139336"/>
    </source>
</evidence>
<keyword evidence="6 7" id="KW-0472">Membrane</keyword>
<evidence type="ECO:0000256" key="1">
    <source>
        <dbReference type="ARBA" id="ARBA00004651"/>
    </source>
</evidence>
<comment type="subcellular location">
    <subcellularLocation>
        <location evidence="1">Cell membrane</location>
        <topology evidence="1">Multi-pass membrane protein</topology>
    </subcellularLocation>
</comment>
<feature type="transmembrane region" description="Helical" evidence="7">
    <location>
        <begin position="31"/>
        <end position="52"/>
    </location>
</feature>
<dbReference type="EMBL" id="JAKGSI010000001">
    <property type="protein sequence ID" value="MCF4006002.1"/>
    <property type="molecule type" value="Genomic_DNA"/>
</dbReference>
<dbReference type="PANTHER" id="PTHR30506:SF3">
    <property type="entry name" value="UPF0126 INNER MEMBRANE PROTEIN YADS-RELATED"/>
    <property type="match status" value="1"/>
</dbReference>
<dbReference type="InterPro" id="IPR005115">
    <property type="entry name" value="Gly_transporter"/>
</dbReference>
<feature type="transmembrane region" description="Helical" evidence="7">
    <location>
        <begin position="6"/>
        <end position="24"/>
    </location>
</feature>
<evidence type="ECO:0000256" key="6">
    <source>
        <dbReference type="ARBA" id="ARBA00023136"/>
    </source>
</evidence>
<reference evidence="9" key="1">
    <citation type="submission" date="2022-01" db="EMBL/GenBank/DDBJ databases">
        <title>Corynebacterium sp. nov isolated from isolated from the feces of the greater white-fronted geese (Anser albifrons) at Poyang Lake, PR China.</title>
        <authorList>
            <person name="Liu Q."/>
        </authorList>
    </citation>
    <scope>NUCLEOTIDE SEQUENCE</scope>
    <source>
        <strain evidence="9">JCM 32435</strain>
    </source>
</reference>
<dbReference type="RefSeq" id="WP_236117781.1">
    <property type="nucleotide sequence ID" value="NZ_JAKGSI010000001.1"/>
</dbReference>
<proteinExistence type="inferred from homology"/>
<evidence type="ECO:0000256" key="2">
    <source>
        <dbReference type="ARBA" id="ARBA00008193"/>
    </source>
</evidence>
<dbReference type="GO" id="GO:0005886">
    <property type="term" value="C:plasma membrane"/>
    <property type="evidence" value="ECO:0007669"/>
    <property type="project" value="UniProtKB-SubCell"/>
</dbReference>
<dbReference type="PANTHER" id="PTHR30506">
    <property type="entry name" value="INNER MEMBRANE PROTEIN"/>
    <property type="match status" value="1"/>
</dbReference>
<evidence type="ECO:0000259" key="8">
    <source>
        <dbReference type="Pfam" id="PF03458"/>
    </source>
</evidence>